<evidence type="ECO:0000313" key="1">
    <source>
        <dbReference type="EMBL" id="WDE03951.1"/>
    </source>
</evidence>
<dbReference type="Proteomes" id="UP000032352">
    <property type="component" value="Chromosome"/>
</dbReference>
<name>A0AAE9YZD2_9GAMM</name>
<keyword evidence="2" id="KW-1185">Reference proteome</keyword>
<dbReference type="KEGG" id="tvd:SG34_021650"/>
<reference evidence="1 2" key="2">
    <citation type="journal article" date="2022" name="Mar. Drugs">
        <title>Bioassay-Guided Fractionation Leads to the Detection of Cholic Acid Generated by the Rare Thalassomonas sp.</title>
        <authorList>
            <person name="Pheiffer F."/>
            <person name="Schneider Y.K."/>
            <person name="Hansen E.H."/>
            <person name="Andersen J.H."/>
            <person name="Isaksson J."/>
            <person name="Busche T."/>
            <person name="R C."/>
            <person name="Kalinowski J."/>
            <person name="Zyl L.V."/>
            <person name="Trindade M."/>
        </authorList>
    </citation>
    <scope>NUCLEOTIDE SEQUENCE [LARGE SCALE GENOMIC DNA]</scope>
    <source>
        <strain evidence="1 2">XOM25</strain>
    </source>
</reference>
<protein>
    <submittedName>
        <fullName evidence="1">Uncharacterized protein</fullName>
    </submittedName>
</protein>
<dbReference type="EMBL" id="CP059733">
    <property type="protein sequence ID" value="WDE03951.1"/>
    <property type="molecule type" value="Genomic_DNA"/>
</dbReference>
<gene>
    <name evidence="1" type="ORF">SG34_021650</name>
</gene>
<reference evidence="1 2" key="1">
    <citation type="journal article" date="2015" name="Genome Announc.">
        <title>Draft Genome Sequences of Marine Isolates of Thalassomonas viridans and Thalassomonas actiniarum.</title>
        <authorList>
            <person name="Olonade I."/>
            <person name="van Zyl L.J."/>
            <person name="Trindade M."/>
        </authorList>
    </citation>
    <scope>NUCLEOTIDE SEQUENCE [LARGE SCALE GENOMIC DNA]</scope>
    <source>
        <strain evidence="1 2">XOM25</strain>
    </source>
</reference>
<accession>A0AAE9YZD2</accession>
<organism evidence="1 2">
    <name type="scientific">Thalassomonas viridans</name>
    <dbReference type="NCBI Taxonomy" id="137584"/>
    <lineage>
        <taxon>Bacteria</taxon>
        <taxon>Pseudomonadati</taxon>
        <taxon>Pseudomonadota</taxon>
        <taxon>Gammaproteobacteria</taxon>
        <taxon>Alteromonadales</taxon>
        <taxon>Colwelliaceae</taxon>
        <taxon>Thalassomonas</taxon>
    </lineage>
</organism>
<evidence type="ECO:0000313" key="2">
    <source>
        <dbReference type="Proteomes" id="UP000032352"/>
    </source>
</evidence>
<dbReference type="AlphaFoldDB" id="A0AAE9YZD2"/>
<sequence length="221" mass="25383">MIELLIVTSILSMLMFVGTYSYSLFTGKWQEDIGQFAKINHEASNFQRLNVILSNLMPYVVRKDNDQPGFFFIGGKDSLLAITHDGLFSQASAEAFRLMAMKTDDEKYKLIYQAKPLNALTINTASQSIDFSDKITLFTGLDRIEFQYFGWASFVEKSQASTGKNAPKPRWFTVFSGLDNQTFPERLRLTLYRDEKQIDFLITLDTNMARWLSPYLSEEVL</sequence>
<proteinExistence type="predicted"/>